<sequence>MLYLYDRAELRRVTSGILHYLDSKMRGMPGDCLLEVWAMAHPQIEGLERASRISLFADDGSAFSALQGSDDAYLKLLFSDNIDYCVHTPPAYIYIMYKGNSLNRILRSTSFVRDLHDELRPWSAGCLSDDAEYKWTRGRGGPGSKDSYIPFVQHYGVWLTSFTVGNDVGWLKTAWTPEATVWQVDLISENVLTVFEEPVEPYGIRAQPNGGLWATLVPDGQYSSSDRTRR</sequence>
<name>A0A7J6S3V1_PEROL</name>
<gene>
    <name evidence="1" type="ORF">FOZ62_002914</name>
</gene>
<dbReference type="EMBL" id="JABANM010017800">
    <property type="protein sequence ID" value="KAF4727162.1"/>
    <property type="molecule type" value="Genomic_DNA"/>
</dbReference>
<evidence type="ECO:0000313" key="2">
    <source>
        <dbReference type="Proteomes" id="UP000574390"/>
    </source>
</evidence>
<dbReference type="AlphaFoldDB" id="A0A7J6S3V1"/>
<accession>A0A7J6S3V1</accession>
<protein>
    <submittedName>
        <fullName evidence="1">Uncharacterized protein</fullName>
    </submittedName>
</protein>
<proteinExistence type="predicted"/>
<organism evidence="1 2">
    <name type="scientific">Perkinsus olseni</name>
    <name type="common">Perkinsus atlanticus</name>
    <dbReference type="NCBI Taxonomy" id="32597"/>
    <lineage>
        <taxon>Eukaryota</taxon>
        <taxon>Sar</taxon>
        <taxon>Alveolata</taxon>
        <taxon>Perkinsozoa</taxon>
        <taxon>Perkinsea</taxon>
        <taxon>Perkinsida</taxon>
        <taxon>Perkinsidae</taxon>
        <taxon>Perkinsus</taxon>
    </lineage>
</organism>
<evidence type="ECO:0000313" key="1">
    <source>
        <dbReference type="EMBL" id="KAF4727162.1"/>
    </source>
</evidence>
<reference evidence="1 2" key="1">
    <citation type="submission" date="2020-04" db="EMBL/GenBank/DDBJ databases">
        <title>Perkinsus olseni comparative genomics.</title>
        <authorList>
            <person name="Bogema D.R."/>
        </authorList>
    </citation>
    <scope>NUCLEOTIDE SEQUENCE [LARGE SCALE GENOMIC DNA]</scope>
    <source>
        <strain evidence="1">ATCC PRA-205</strain>
    </source>
</reference>
<comment type="caution">
    <text evidence="1">The sequence shown here is derived from an EMBL/GenBank/DDBJ whole genome shotgun (WGS) entry which is preliminary data.</text>
</comment>
<dbReference type="Proteomes" id="UP000574390">
    <property type="component" value="Unassembled WGS sequence"/>
</dbReference>